<feature type="region of interest" description="Disordered" evidence="1">
    <location>
        <begin position="243"/>
        <end position="317"/>
    </location>
</feature>
<dbReference type="GO" id="GO:0019825">
    <property type="term" value="F:oxygen binding"/>
    <property type="evidence" value="ECO:0007669"/>
    <property type="project" value="InterPro"/>
</dbReference>
<dbReference type="InterPro" id="IPR012292">
    <property type="entry name" value="Globin/Proto"/>
</dbReference>
<dbReference type="PANTHER" id="PTHR42071">
    <property type="entry name" value="PROTOGLOBIN DOMAIN-CONTAINING PROTEIN"/>
    <property type="match status" value="1"/>
</dbReference>
<evidence type="ECO:0000313" key="3">
    <source>
        <dbReference type="EMBL" id="THX40821.1"/>
    </source>
</evidence>
<evidence type="ECO:0000256" key="1">
    <source>
        <dbReference type="SAM" id="MobiDB-lite"/>
    </source>
</evidence>
<reference evidence="3 4" key="1">
    <citation type="submission" date="2018-10" db="EMBL/GenBank/DDBJ databases">
        <title>Fifty Aureobasidium pullulans genomes reveal a recombining polyextremotolerant generalist.</title>
        <authorList>
            <person name="Gostincar C."/>
            <person name="Turk M."/>
            <person name="Zajc J."/>
            <person name="Gunde-Cimerman N."/>
        </authorList>
    </citation>
    <scope>NUCLEOTIDE SEQUENCE [LARGE SCALE GENOMIC DNA]</scope>
    <source>
        <strain evidence="3 4">EXF-9785</strain>
    </source>
</reference>
<protein>
    <recommendedName>
        <fullName evidence="2">Globin-sensor domain-containing protein</fullName>
    </recommendedName>
</protein>
<dbReference type="Proteomes" id="UP000308953">
    <property type="component" value="Unassembled WGS sequence"/>
</dbReference>
<accession>A0A4S9F0G0</accession>
<evidence type="ECO:0000259" key="2">
    <source>
        <dbReference type="Pfam" id="PF11563"/>
    </source>
</evidence>
<dbReference type="Pfam" id="PF11563">
    <property type="entry name" value="Protoglobin"/>
    <property type="match status" value="1"/>
</dbReference>
<sequence>MERVSRRDIFTSLPARIQWLHSFLEFGTDDVQALISGQKYIKAVIPAIVNIVYKKLLKYDITARVFTTRDSRDEGPVESWPTEDSAQIEHRKMVGLACWNPNSMNLTKIQFLRWYLTKLNSDCTRMDYWEYLDKVGLMHIGKGRQNPLHVDYVFLGACLGFIQDSLFEAILSHPRLELHRKIAIVKALGKVIWIQNDLIEKWHNTDGAEYAQEEEADTLLGEIAEDEREGYLHGKKILGDHDGSSIFTSRTGSSKSSDSGKTSLGRPIEEATHLGDGMSRCPFSGMARSGPNPADLERQRATSTRSPRVNGTAPDVLQQYHTPGTPRIRIIDGKTVLKENLEPNPFEAKNYDEKAHNRPQHGGIRRQSSSWRLEALKNRKEGYMQL</sequence>
<dbReference type="InterPro" id="IPR044398">
    <property type="entry name" value="Globin-sensor_dom"/>
</dbReference>
<organism evidence="3 4">
    <name type="scientific">Aureobasidium pullulans</name>
    <name type="common">Black yeast</name>
    <name type="synonym">Pullularia pullulans</name>
    <dbReference type="NCBI Taxonomy" id="5580"/>
    <lineage>
        <taxon>Eukaryota</taxon>
        <taxon>Fungi</taxon>
        <taxon>Dikarya</taxon>
        <taxon>Ascomycota</taxon>
        <taxon>Pezizomycotina</taxon>
        <taxon>Dothideomycetes</taxon>
        <taxon>Dothideomycetidae</taxon>
        <taxon>Dothideales</taxon>
        <taxon>Saccotheciaceae</taxon>
        <taxon>Aureobasidium</taxon>
    </lineage>
</organism>
<dbReference type="PANTHER" id="PTHR42071:SF1">
    <property type="entry name" value="GLOBIN-SENSOR DOMAIN-CONTAINING PROTEIN"/>
    <property type="match status" value="1"/>
</dbReference>
<gene>
    <name evidence="3" type="ORF">D6D10_03160</name>
</gene>
<name>A0A4S9F0G0_AURPU</name>
<evidence type="ECO:0000313" key="4">
    <source>
        <dbReference type="Proteomes" id="UP000308953"/>
    </source>
</evidence>
<dbReference type="GO" id="GO:0020037">
    <property type="term" value="F:heme binding"/>
    <property type="evidence" value="ECO:0007669"/>
    <property type="project" value="InterPro"/>
</dbReference>
<proteinExistence type="predicted"/>
<feature type="domain" description="Globin-sensor" evidence="2">
    <location>
        <begin position="15"/>
        <end position="207"/>
    </location>
</feature>
<dbReference type="Gene3D" id="1.10.490.10">
    <property type="entry name" value="Globins"/>
    <property type="match status" value="1"/>
</dbReference>
<dbReference type="EMBL" id="QZAV01000043">
    <property type="protein sequence ID" value="THX40821.1"/>
    <property type="molecule type" value="Genomic_DNA"/>
</dbReference>
<comment type="caution">
    <text evidence="3">The sequence shown here is derived from an EMBL/GenBank/DDBJ whole genome shotgun (WGS) entry which is preliminary data.</text>
</comment>
<feature type="compositionally biased region" description="Low complexity" evidence="1">
    <location>
        <begin position="244"/>
        <end position="263"/>
    </location>
</feature>
<dbReference type="AlphaFoldDB" id="A0A4S9F0G0"/>